<dbReference type="SMART" id="SM00065">
    <property type="entry name" value="GAF"/>
    <property type="match status" value="1"/>
</dbReference>
<dbReference type="Pfam" id="PF01590">
    <property type="entry name" value="GAF"/>
    <property type="match status" value="1"/>
</dbReference>
<dbReference type="PANTHER" id="PTHR43642:SF1">
    <property type="entry name" value="HYBRID SIGNAL TRANSDUCTION HISTIDINE KINASE G"/>
    <property type="match status" value="1"/>
</dbReference>
<dbReference type="InterPro" id="IPR041664">
    <property type="entry name" value="AAA_16"/>
</dbReference>
<dbReference type="Gene3D" id="1.10.510.10">
    <property type="entry name" value="Transferase(Phosphotransferase) domain 1"/>
    <property type="match status" value="1"/>
</dbReference>
<dbReference type="CDD" id="cd14014">
    <property type="entry name" value="STKc_PknB_like"/>
    <property type="match status" value="1"/>
</dbReference>
<dbReference type="Gene3D" id="3.40.50.300">
    <property type="entry name" value="P-loop containing nucleotide triphosphate hydrolases"/>
    <property type="match status" value="1"/>
</dbReference>
<dbReference type="InterPro" id="IPR053159">
    <property type="entry name" value="Hybrid_Histidine_Kinase"/>
</dbReference>
<evidence type="ECO:0000313" key="2">
    <source>
        <dbReference type="EMBL" id="MBO1320609.1"/>
    </source>
</evidence>
<dbReference type="Proteomes" id="UP000664417">
    <property type="component" value="Unassembled WGS sequence"/>
</dbReference>
<dbReference type="InterPro" id="IPR001932">
    <property type="entry name" value="PPM-type_phosphatase-like_dom"/>
</dbReference>
<feature type="domain" description="Protein kinase" evidence="1">
    <location>
        <begin position="7"/>
        <end position="267"/>
    </location>
</feature>
<dbReference type="PANTHER" id="PTHR43642">
    <property type="entry name" value="HYBRID SIGNAL TRANSDUCTION HISTIDINE KINASE G"/>
    <property type="match status" value="1"/>
</dbReference>
<keyword evidence="3" id="KW-1185">Reference proteome</keyword>
<dbReference type="Pfam" id="PF13191">
    <property type="entry name" value="AAA_16"/>
    <property type="match status" value="1"/>
</dbReference>
<dbReference type="PROSITE" id="PS50011">
    <property type="entry name" value="PROTEIN_KINASE_DOM"/>
    <property type="match status" value="1"/>
</dbReference>
<evidence type="ECO:0000313" key="3">
    <source>
        <dbReference type="Proteomes" id="UP000664417"/>
    </source>
</evidence>
<dbReference type="InterPro" id="IPR036457">
    <property type="entry name" value="PPM-type-like_dom_sf"/>
</dbReference>
<dbReference type="GO" id="GO:0004672">
    <property type="term" value="F:protein kinase activity"/>
    <property type="evidence" value="ECO:0007669"/>
    <property type="project" value="InterPro"/>
</dbReference>
<dbReference type="SUPFAM" id="SSF55781">
    <property type="entry name" value="GAF domain-like"/>
    <property type="match status" value="1"/>
</dbReference>
<accession>A0A8J7U594</accession>
<protein>
    <submittedName>
        <fullName evidence="2">AAA family ATPase</fullName>
    </submittedName>
</protein>
<dbReference type="InterPro" id="IPR000719">
    <property type="entry name" value="Prot_kinase_dom"/>
</dbReference>
<dbReference type="InterPro" id="IPR029016">
    <property type="entry name" value="GAF-like_dom_sf"/>
</dbReference>
<name>A0A8J7U594_9BACT</name>
<gene>
    <name evidence="2" type="ORF">J3U88_19180</name>
</gene>
<dbReference type="GO" id="GO:0005524">
    <property type="term" value="F:ATP binding"/>
    <property type="evidence" value="ECO:0007669"/>
    <property type="project" value="InterPro"/>
</dbReference>
<dbReference type="SUPFAM" id="SSF52540">
    <property type="entry name" value="P-loop containing nucleoside triphosphate hydrolases"/>
    <property type="match status" value="1"/>
</dbReference>
<dbReference type="EMBL" id="JAFREP010000018">
    <property type="protein sequence ID" value="MBO1320609.1"/>
    <property type="molecule type" value="Genomic_DNA"/>
</dbReference>
<organism evidence="2 3">
    <name type="scientific">Acanthopleuribacter pedis</name>
    <dbReference type="NCBI Taxonomy" id="442870"/>
    <lineage>
        <taxon>Bacteria</taxon>
        <taxon>Pseudomonadati</taxon>
        <taxon>Acidobacteriota</taxon>
        <taxon>Holophagae</taxon>
        <taxon>Acanthopleuribacterales</taxon>
        <taxon>Acanthopleuribacteraceae</taxon>
        <taxon>Acanthopleuribacter</taxon>
    </lineage>
</organism>
<dbReference type="Gene3D" id="3.60.40.10">
    <property type="entry name" value="PPM-type phosphatase domain"/>
    <property type="match status" value="1"/>
</dbReference>
<comment type="caution">
    <text evidence="2">The sequence shown here is derived from an EMBL/GenBank/DDBJ whole genome shotgun (WGS) entry which is preliminary data.</text>
</comment>
<evidence type="ECO:0000259" key="1">
    <source>
        <dbReference type="PROSITE" id="PS50011"/>
    </source>
</evidence>
<dbReference type="InterPro" id="IPR011009">
    <property type="entry name" value="Kinase-like_dom_sf"/>
</dbReference>
<dbReference type="SUPFAM" id="SSF81606">
    <property type="entry name" value="PP2C-like"/>
    <property type="match status" value="1"/>
</dbReference>
<dbReference type="Pfam" id="PF00069">
    <property type="entry name" value="Pkinase"/>
    <property type="match status" value="1"/>
</dbReference>
<dbReference type="Pfam" id="PF07228">
    <property type="entry name" value="SpoIIE"/>
    <property type="match status" value="1"/>
</dbReference>
<proteinExistence type="predicted"/>
<dbReference type="Gene3D" id="3.30.450.40">
    <property type="match status" value="1"/>
</dbReference>
<sequence length="1761" mass="199184">MIDLDGFHIEECLHEGVNFLVYRGTRLADDQPVVCKVLRDAHPNQGQVAAFRAEFERSRDIDFDGVPRTYEFLHIRDLWVLVQEDFGGTSLAKLKLAGNLSIQVFLEMAIRLTDILAEIHRKFLVHKDINPLNVCMNPETKALKIIDFGIASELSRENTSYRDPEFLEGTLPYMSPEQTGRMNRAVDYRSDFYSLGVTFYELLTGFPPFRGQDPLELIHCHLAMEPLPPTRGDATIPEMVSKIILKLLAKEAESRYQSAYGLKDDLTKCLEQWRRTQSVVPFELGENDQSDRFQIPQKVYGREEEVVGLIEAFERTAAGGEEVMMISGYSGIGKSTLVREIHRPITARRGFFLSGKFDQLKRDVPYAALFPPFRDLVRQVLAYQETKRDHWRNKIKKALGANAGLLMSAVPELVPLLGRFPTPDALPPHEAENRFQMVVRNFIRVFANAETPLVLFLDDLHWADGATLELLRSLLDEPDTGGLFLIGAYRAEEVDGAHALTKIIEEWRKSEVPVHELFLKPLKEADIAQEVADTLNQDLTEVGPLARLIHDKTGGNPFFVTQFLNSLYVKEMIHFDHQRRRWSWDLQAVKNLDITDNLIHLLVENLGNLPEETLTSLKIAACIGDRFDLSTLAPVIGKTPRILGVALWKALLDGFLIPLDAAYRSVSAEVEGGEGGVSVSYRFVHDRIRQAAYSLLPESERDRVHLTVGREFLAHRYDEEDLFEIVNHLNRGANLMEESDERIRLAELNLAAARKAKLSIAWEPAYHYLRQALFLLESTVSEPGQIWENHYDLTQDIHLHAAELACLLGDYGYQEQLTREVTARARDLRVKVWIQEGVMNAHYARGNYFRCFETGQQVLDLLGIELPGDPTPEYLEAALLHTARLMGEHDLNEIGNMPPSEDELALVSIRILNNLIGVTWKIKNHLFPLVVSRLVEQCLRHGNAPSSPFIFANYGVVNCLMGDLKSGVALGELAVRMLPRYPSPELKAKTTMMTYFCLMHWKQPLQQIFPKFIEGYQAGMEAGDLEWASYSLANYCLLLETGGGNLNHVAREHERYANAVERLRQKPAIGWFEIVRQSVLNLIGDELDDPCLLQGEVYDELERLHHHEAIHDNGALFAFHRIKAMMLYQFGRHTEAMTHVEALEKVWQVGEGTAFEPVMYFYAALVRLADAMDEPAGPVREEKMVPVLRYREKMLSRAAYNRRHFKARLALLDAELARMEQKPKRARDFYDEAIDAARAADQLDEATLGCELAGRFFLGLDNRRLARYYLEDARDNCIEWGNRAKLRDLETRYPHVLSRRQQGLDRPQVGGVGTIRHDRSTLEYASVLKASQAISGEIKLDRLSGRMISILIENAGAQRGTLLLKRGDTWYVTVEGTLGDGGVTVVSVEIPLDHYSEIPLSVINYLISTGEVVILDDGPSDLFSSDPFFNAFGSRSVLAMPVRKQNHLNAVIFLEHRSSAGLFTNDRLEILQLLASQTAISVENAQLYGNLESLVEERTRLLNKKTADLMSSVRYAQRIQQALLPSQSQLRQTFKDFVLFFKPRDVVSGDFYWHHEVDGRHFIAVSDCTGHGVPGALMSMIGHTLLNRIVAELGIYDPADVLERLNTGVREALSRESDSGNINDGMEVCFIVVNKDGGDLTFAGAGRPLFIARAQEKRWNLQRVKGSRRPIGGRQRTGGSGYENVHVQVHPGDMLYLTTDGFSDQNNAANEKYGNRRFSGLLEALAEKSAEAQQDMLQYEFAEFTGSQAQRDDVTIMGFRF</sequence>
<dbReference type="SMART" id="SM00331">
    <property type="entry name" value="PP2C_SIG"/>
    <property type="match status" value="1"/>
</dbReference>
<dbReference type="InterPro" id="IPR027417">
    <property type="entry name" value="P-loop_NTPase"/>
</dbReference>
<reference evidence="2" key="1">
    <citation type="submission" date="2021-03" db="EMBL/GenBank/DDBJ databases">
        <authorList>
            <person name="Wang G."/>
        </authorList>
    </citation>
    <scope>NUCLEOTIDE SEQUENCE</scope>
    <source>
        <strain evidence="2">KCTC 12899</strain>
    </source>
</reference>
<dbReference type="SUPFAM" id="SSF56112">
    <property type="entry name" value="Protein kinase-like (PK-like)"/>
    <property type="match status" value="1"/>
</dbReference>
<dbReference type="InterPro" id="IPR003018">
    <property type="entry name" value="GAF"/>
</dbReference>
<dbReference type="RefSeq" id="WP_207860562.1">
    <property type="nucleotide sequence ID" value="NZ_JAFREP010000018.1"/>
</dbReference>